<dbReference type="InterPro" id="IPR008930">
    <property type="entry name" value="Terpenoid_cyclase/PrenylTrfase"/>
</dbReference>
<comment type="caution">
    <text evidence="1">The sequence shown here is derived from an EMBL/GenBank/DDBJ whole genome shotgun (WGS) entry which is preliminary data.</text>
</comment>
<accession>A0A840TVS8</accession>
<reference evidence="1 2" key="1">
    <citation type="submission" date="2020-08" db="EMBL/GenBank/DDBJ databases">
        <title>Genomic Encyclopedia of Type Strains, Phase IV (KMG-IV): sequencing the most valuable type-strain genomes for metagenomic binning, comparative biology and taxonomic classification.</title>
        <authorList>
            <person name="Goeker M."/>
        </authorList>
    </citation>
    <scope>NUCLEOTIDE SEQUENCE [LARGE SCALE GENOMIC DNA]</scope>
    <source>
        <strain evidence="1 2">DSM 105074</strain>
    </source>
</reference>
<protein>
    <recommendedName>
        <fullName evidence="3">Terpene cyclase/mutase family protein</fullName>
    </recommendedName>
</protein>
<gene>
    <name evidence="1" type="ORF">HNQ92_002203</name>
</gene>
<evidence type="ECO:0000313" key="2">
    <source>
        <dbReference type="Proteomes" id="UP000557307"/>
    </source>
</evidence>
<evidence type="ECO:0000313" key="1">
    <source>
        <dbReference type="EMBL" id="MBB5284060.1"/>
    </source>
</evidence>
<dbReference type="AlphaFoldDB" id="A0A840TVS8"/>
<name>A0A840TVS8_9BACT</name>
<keyword evidence="2" id="KW-1185">Reference proteome</keyword>
<dbReference type="RefSeq" id="WP_184174030.1">
    <property type="nucleotide sequence ID" value="NZ_JACHGF010000003.1"/>
</dbReference>
<dbReference type="SUPFAM" id="SSF48239">
    <property type="entry name" value="Terpenoid cyclases/Protein prenyltransferases"/>
    <property type="match status" value="1"/>
</dbReference>
<dbReference type="Proteomes" id="UP000557307">
    <property type="component" value="Unassembled WGS sequence"/>
</dbReference>
<dbReference type="Gene3D" id="1.50.10.20">
    <property type="match status" value="1"/>
</dbReference>
<dbReference type="EMBL" id="JACHGF010000003">
    <property type="protein sequence ID" value="MBB5284060.1"/>
    <property type="molecule type" value="Genomic_DNA"/>
</dbReference>
<proteinExistence type="predicted"/>
<organism evidence="1 2">
    <name type="scientific">Rhabdobacter roseus</name>
    <dbReference type="NCBI Taxonomy" id="1655419"/>
    <lineage>
        <taxon>Bacteria</taxon>
        <taxon>Pseudomonadati</taxon>
        <taxon>Bacteroidota</taxon>
        <taxon>Cytophagia</taxon>
        <taxon>Cytophagales</taxon>
        <taxon>Cytophagaceae</taxon>
        <taxon>Rhabdobacter</taxon>
    </lineage>
</organism>
<evidence type="ECO:0008006" key="3">
    <source>
        <dbReference type="Google" id="ProtNLM"/>
    </source>
</evidence>
<sequence>MTRREFVHTSLLGGTLLAVPGYLSGASLAEKAAAGGYLAQVKPGVLAWLESVRWPAEGYGRWKYNAHMLRDYGLTSSAQALSILDLLGELSTLSPTQKQQAIQFFQQAQDPTDGYIKDPLVQPADRVLEAHSWEHIWVHMNGTGVKALRLLGTTPLRLQSKPPFVDLGKVDPAEWILGLNWSGPWLVGEHVTRAVRWYWDQLPAEQQRTDHPVFERLFAAYEQQIIDPATGMPTRRGKNVDAVNAMAGAFKVYFSYLLTGRPIPYPERALDFVLALQRPDGSFGTENLHGQMTINWDAMWVLREVNAQLAGSHRRVDLAATGARMADFLLKRHRKPDGGFSFTEAHCLHIHNSIRVSQQLPESDTVGTDMSLMCLQYADEWKA</sequence>